<evidence type="ECO:0000313" key="2">
    <source>
        <dbReference type="EMBL" id="CAF4579900.1"/>
    </source>
</evidence>
<protein>
    <submittedName>
        <fullName evidence="2">Uncharacterized protein</fullName>
    </submittedName>
</protein>
<proteinExistence type="predicted"/>
<dbReference type="EMBL" id="CAJOBJ010099358">
    <property type="protein sequence ID" value="CAF4579900.1"/>
    <property type="molecule type" value="Genomic_DNA"/>
</dbReference>
<dbReference type="Proteomes" id="UP000681720">
    <property type="component" value="Unassembled WGS sequence"/>
</dbReference>
<name>A0A8S2YXL3_9BILA</name>
<accession>A0A8S2YXL3</accession>
<sequence length="54" mass="5937">VPFQLELGNGLLHNANCKNLNGQNSNVRDPKSVEITRNVDTGITYLSLPAPKFQ</sequence>
<reference evidence="2" key="1">
    <citation type="submission" date="2021-02" db="EMBL/GenBank/DDBJ databases">
        <authorList>
            <person name="Nowell W R."/>
        </authorList>
    </citation>
    <scope>NUCLEOTIDE SEQUENCE</scope>
</reference>
<evidence type="ECO:0000313" key="1">
    <source>
        <dbReference type="EMBL" id="CAF4537055.1"/>
    </source>
</evidence>
<feature type="non-terminal residue" evidence="2">
    <location>
        <position position="54"/>
    </location>
</feature>
<dbReference type="Proteomes" id="UP000681967">
    <property type="component" value="Unassembled WGS sequence"/>
</dbReference>
<gene>
    <name evidence="1" type="ORF">BYL167_LOCUS37536</name>
    <name evidence="2" type="ORF">GIL414_LOCUS38036</name>
</gene>
<comment type="caution">
    <text evidence="2">The sequence shown here is derived from an EMBL/GenBank/DDBJ whole genome shotgun (WGS) entry which is preliminary data.</text>
</comment>
<dbReference type="AlphaFoldDB" id="A0A8S2YXL3"/>
<organism evidence="2 3">
    <name type="scientific">Rotaria magnacalcarata</name>
    <dbReference type="NCBI Taxonomy" id="392030"/>
    <lineage>
        <taxon>Eukaryota</taxon>
        <taxon>Metazoa</taxon>
        <taxon>Spiralia</taxon>
        <taxon>Gnathifera</taxon>
        <taxon>Rotifera</taxon>
        <taxon>Eurotatoria</taxon>
        <taxon>Bdelloidea</taxon>
        <taxon>Philodinida</taxon>
        <taxon>Philodinidae</taxon>
        <taxon>Rotaria</taxon>
    </lineage>
</organism>
<evidence type="ECO:0000313" key="3">
    <source>
        <dbReference type="Proteomes" id="UP000681720"/>
    </source>
</evidence>
<feature type="non-terminal residue" evidence="2">
    <location>
        <position position="1"/>
    </location>
</feature>
<dbReference type="EMBL" id="CAJOBH010085307">
    <property type="protein sequence ID" value="CAF4537055.1"/>
    <property type="molecule type" value="Genomic_DNA"/>
</dbReference>